<evidence type="ECO:0000256" key="2">
    <source>
        <dbReference type="ARBA" id="ARBA00023015"/>
    </source>
</evidence>
<evidence type="ECO:0000313" key="9">
    <source>
        <dbReference type="Proteomes" id="UP000030980"/>
    </source>
</evidence>
<dbReference type="GO" id="GO:0009893">
    <property type="term" value="P:positive regulation of metabolic process"/>
    <property type="evidence" value="ECO:0007669"/>
    <property type="project" value="UniProtKB-ARBA"/>
</dbReference>
<dbReference type="Pfam" id="PF12833">
    <property type="entry name" value="HTH_18"/>
    <property type="match status" value="1"/>
</dbReference>
<dbReference type="Gene3D" id="1.10.10.60">
    <property type="entry name" value="Homeodomain-like"/>
    <property type="match status" value="2"/>
</dbReference>
<dbReference type="Pfam" id="PF02311">
    <property type="entry name" value="AraC_binding"/>
    <property type="match status" value="1"/>
</dbReference>
<accession>A0A0B3BS54</accession>
<dbReference type="InterPro" id="IPR050204">
    <property type="entry name" value="AraC_XylS_family_regulators"/>
</dbReference>
<protein>
    <submittedName>
        <fullName evidence="8">AraC family transcriptional regulator</fullName>
    </submittedName>
</protein>
<dbReference type="GO" id="GO:0043565">
    <property type="term" value="F:sequence-specific DNA binding"/>
    <property type="evidence" value="ECO:0007669"/>
    <property type="project" value="InterPro"/>
</dbReference>
<dbReference type="SMART" id="SM00342">
    <property type="entry name" value="HTH_ARAC"/>
    <property type="match status" value="1"/>
</dbReference>
<dbReference type="PANTHER" id="PTHR46796">
    <property type="entry name" value="HTH-TYPE TRANSCRIPTIONAL ACTIVATOR RHAS-RELATED"/>
    <property type="match status" value="1"/>
</dbReference>
<comment type="subcellular location">
    <subcellularLocation>
        <location evidence="1">Cytoplasm</location>
    </subcellularLocation>
</comment>
<dbReference type="GO" id="GO:0003700">
    <property type="term" value="F:DNA-binding transcription factor activity"/>
    <property type="evidence" value="ECO:0007669"/>
    <property type="project" value="InterPro"/>
</dbReference>
<evidence type="ECO:0000259" key="7">
    <source>
        <dbReference type="PROSITE" id="PS01124"/>
    </source>
</evidence>
<organism evidence="8 9">
    <name type="scientific">Pseudomonas flexibilis</name>
    <dbReference type="NCBI Taxonomy" id="706570"/>
    <lineage>
        <taxon>Bacteria</taxon>
        <taxon>Pseudomonadati</taxon>
        <taxon>Pseudomonadota</taxon>
        <taxon>Gammaproteobacteria</taxon>
        <taxon>Pseudomonadales</taxon>
        <taxon>Pseudomonadaceae</taxon>
        <taxon>Pseudomonas</taxon>
    </lineage>
</organism>
<dbReference type="GO" id="GO:0005737">
    <property type="term" value="C:cytoplasm"/>
    <property type="evidence" value="ECO:0007669"/>
    <property type="project" value="UniProtKB-SubCell"/>
</dbReference>
<evidence type="ECO:0000256" key="4">
    <source>
        <dbReference type="ARBA" id="ARBA00023159"/>
    </source>
</evidence>
<feature type="domain" description="HTH araC/xylS-type" evidence="7">
    <location>
        <begin position="174"/>
        <end position="271"/>
    </location>
</feature>
<comment type="caution">
    <text evidence="8">The sequence shown here is derived from an EMBL/GenBank/DDBJ whole genome shotgun (WGS) entry which is preliminary data.</text>
</comment>
<dbReference type="RefSeq" id="WP_039606109.1">
    <property type="nucleotide sequence ID" value="NZ_FMUP01000001.1"/>
</dbReference>
<dbReference type="PROSITE" id="PS01124">
    <property type="entry name" value="HTH_ARAC_FAMILY_2"/>
    <property type="match status" value="1"/>
</dbReference>
<reference evidence="8 9" key="1">
    <citation type="submission" date="2014-11" db="EMBL/GenBank/DDBJ databases">
        <title>Genome sequence of Pseudomonas tuomuerensis JCM 14085.</title>
        <authorList>
            <person name="Shin S.-K."/>
            <person name="Yi H."/>
        </authorList>
    </citation>
    <scope>NUCLEOTIDE SEQUENCE [LARGE SCALE GENOMIC DNA]</scope>
    <source>
        <strain evidence="8 9">JCM 14085</strain>
    </source>
</reference>
<dbReference type="InterPro" id="IPR003313">
    <property type="entry name" value="AraC-bd"/>
</dbReference>
<dbReference type="PROSITE" id="PS00041">
    <property type="entry name" value="HTH_ARAC_FAMILY_1"/>
    <property type="match status" value="1"/>
</dbReference>
<dbReference type="InterPro" id="IPR037923">
    <property type="entry name" value="HTH-like"/>
</dbReference>
<dbReference type="EMBL" id="JTAK01000002">
    <property type="protein sequence ID" value="KHO65440.1"/>
    <property type="molecule type" value="Genomic_DNA"/>
</dbReference>
<evidence type="ECO:0000313" key="8">
    <source>
        <dbReference type="EMBL" id="KHO65440.1"/>
    </source>
</evidence>
<keyword evidence="5" id="KW-0804">Transcription</keyword>
<dbReference type="SUPFAM" id="SSF51215">
    <property type="entry name" value="Regulatory protein AraC"/>
    <property type="match status" value="1"/>
</dbReference>
<keyword evidence="9" id="KW-1185">Reference proteome</keyword>
<evidence type="ECO:0000256" key="1">
    <source>
        <dbReference type="ARBA" id="ARBA00004496"/>
    </source>
</evidence>
<keyword evidence="4" id="KW-0010">Activator</keyword>
<dbReference type="InterPro" id="IPR020449">
    <property type="entry name" value="Tscrpt_reg_AraC-type_HTH"/>
</dbReference>
<comment type="function">
    <text evidence="6">Regulatory protein of the TOL plasmid xyl operons. XylS activates the xylXYZLTEGFJQKIH operon required for the degradation of toluene, m-xylene and p-xylene.</text>
</comment>
<dbReference type="Proteomes" id="UP000030980">
    <property type="component" value="Unassembled WGS sequence"/>
</dbReference>
<sequence>MLHDETRPRFWRDDRLPFIEARSVGDGRQVCYAAHAHACFSIGAITAGGCHYRNGDVRMRIGAGSLVLMNPQVVHACNPIAGQPWAYLMLYVEAAWLGERQRALGLCEDGTFQPLAAIHLDDPALYDALLQLHARLLDAQVSAQAKAAATEAFFTRLLLTQATCPAIERSGQCEQAAALIATQGTSALSLDTLCTAAGLSPSQLIRDFRRHYGLTPHAYLINRRVQHGQHLLRQGLSLADAALSAGFADQAHFQRAFKKHLAATPGQYRAAQSTNR</sequence>
<dbReference type="InterPro" id="IPR018060">
    <property type="entry name" value="HTH_AraC"/>
</dbReference>
<name>A0A0B3BS54_9PSED</name>
<dbReference type="InterPro" id="IPR018062">
    <property type="entry name" value="HTH_AraC-typ_CS"/>
</dbReference>
<evidence type="ECO:0000256" key="6">
    <source>
        <dbReference type="ARBA" id="ARBA00037345"/>
    </source>
</evidence>
<dbReference type="STRING" id="706570.PT85_05050"/>
<gene>
    <name evidence="8" type="ORF">PT85_05050</name>
</gene>
<dbReference type="PANTHER" id="PTHR46796:SF2">
    <property type="entry name" value="TRANSCRIPTIONAL REGULATORY PROTEIN"/>
    <property type="match status" value="1"/>
</dbReference>
<keyword evidence="2" id="KW-0805">Transcription regulation</keyword>
<proteinExistence type="predicted"/>
<dbReference type="AlphaFoldDB" id="A0A0B3BS54"/>
<keyword evidence="3" id="KW-0238">DNA-binding</keyword>
<dbReference type="OrthoDB" id="9809338at2"/>
<evidence type="ECO:0000256" key="5">
    <source>
        <dbReference type="ARBA" id="ARBA00023163"/>
    </source>
</evidence>
<dbReference type="PRINTS" id="PR00032">
    <property type="entry name" value="HTHARAC"/>
</dbReference>
<dbReference type="SUPFAM" id="SSF46689">
    <property type="entry name" value="Homeodomain-like"/>
    <property type="match status" value="2"/>
</dbReference>
<evidence type="ECO:0000256" key="3">
    <source>
        <dbReference type="ARBA" id="ARBA00023125"/>
    </source>
</evidence>
<dbReference type="InterPro" id="IPR009057">
    <property type="entry name" value="Homeodomain-like_sf"/>
</dbReference>